<keyword evidence="10" id="KW-0378">Hydrolase</keyword>
<protein>
    <recommendedName>
        <fullName evidence="5">ribonuclease P</fullName>
        <ecNumber evidence="5">3.1.26.5</ecNumber>
    </recommendedName>
</protein>
<dbReference type="Pfam" id="PF16953">
    <property type="entry name" value="PRORP"/>
    <property type="match status" value="1"/>
</dbReference>
<dbReference type="KEGG" id="sre:PTSG_02169"/>
<comment type="cofactor">
    <cofactor evidence="2">
        <name>Mg(2+)</name>
        <dbReference type="ChEBI" id="CHEBI:18420"/>
    </cofactor>
</comment>
<dbReference type="AlphaFoldDB" id="F2U1E6"/>
<name>F2U1E6_SALR5</name>
<evidence type="ECO:0000256" key="6">
    <source>
        <dbReference type="ARBA" id="ARBA00022694"/>
    </source>
</evidence>
<comment type="catalytic activity">
    <reaction evidence="1">
        <text>Endonucleolytic cleavage of RNA, removing 5'-extranucleotides from tRNA precursor.</text>
        <dbReference type="EC" id="3.1.26.5"/>
    </reaction>
</comment>
<evidence type="ECO:0000256" key="13">
    <source>
        <dbReference type="ARBA" id="ARBA00022946"/>
    </source>
</evidence>
<dbReference type="InParanoid" id="F2U1E6"/>
<evidence type="ECO:0000256" key="11">
    <source>
        <dbReference type="ARBA" id="ARBA00022833"/>
    </source>
</evidence>
<dbReference type="InterPro" id="IPR033443">
    <property type="entry name" value="PROP1-like_PPR_dom"/>
</dbReference>
<dbReference type="OrthoDB" id="46913at2759"/>
<dbReference type="Proteomes" id="UP000007799">
    <property type="component" value="Unassembled WGS sequence"/>
</dbReference>
<feature type="domain" description="PROP1-like PPR" evidence="16">
    <location>
        <begin position="222"/>
        <end position="331"/>
    </location>
</feature>
<evidence type="ECO:0000256" key="7">
    <source>
        <dbReference type="ARBA" id="ARBA00022722"/>
    </source>
</evidence>
<keyword evidence="9" id="KW-0677">Repeat</keyword>
<evidence type="ECO:0000259" key="16">
    <source>
        <dbReference type="Pfam" id="PF17177"/>
    </source>
</evidence>
<dbReference type="PANTHER" id="PTHR13547:SF1">
    <property type="entry name" value="MITOCHONDRIAL RIBONUCLEASE P CATALYTIC SUBUNIT"/>
    <property type="match status" value="1"/>
</dbReference>
<evidence type="ECO:0000256" key="14">
    <source>
        <dbReference type="ARBA" id="ARBA00023128"/>
    </source>
</evidence>
<keyword evidence="8" id="KW-0479">Metal-binding</keyword>
<accession>F2U1E6</accession>
<keyword evidence="7" id="KW-0540">Nuclease</keyword>
<feature type="domain" description="PRORP" evidence="15">
    <location>
        <begin position="431"/>
        <end position="649"/>
    </location>
</feature>
<comment type="subcellular location">
    <subcellularLocation>
        <location evidence="3">Mitochondrion</location>
    </subcellularLocation>
</comment>
<proteinExistence type="inferred from homology"/>
<dbReference type="GO" id="GO:0046872">
    <property type="term" value="F:metal ion binding"/>
    <property type="evidence" value="ECO:0007669"/>
    <property type="project" value="UniProtKB-KW"/>
</dbReference>
<dbReference type="Gene3D" id="1.25.40.10">
    <property type="entry name" value="Tetratricopeptide repeat domain"/>
    <property type="match status" value="1"/>
</dbReference>
<keyword evidence="12" id="KW-0460">Magnesium</keyword>
<dbReference type="GO" id="GO:0030678">
    <property type="term" value="C:mitochondrial ribonuclease P complex"/>
    <property type="evidence" value="ECO:0007669"/>
    <property type="project" value="TreeGrafter"/>
</dbReference>
<evidence type="ECO:0000256" key="10">
    <source>
        <dbReference type="ARBA" id="ARBA00022801"/>
    </source>
</evidence>
<evidence type="ECO:0000259" key="15">
    <source>
        <dbReference type="Pfam" id="PF16953"/>
    </source>
</evidence>
<keyword evidence="11" id="KW-0862">Zinc</keyword>
<dbReference type="GO" id="GO:0097745">
    <property type="term" value="P:mitochondrial tRNA 5'-end processing"/>
    <property type="evidence" value="ECO:0007669"/>
    <property type="project" value="TreeGrafter"/>
</dbReference>
<dbReference type="GO" id="GO:0001682">
    <property type="term" value="P:tRNA 5'-leader removal"/>
    <property type="evidence" value="ECO:0007669"/>
    <property type="project" value="TreeGrafter"/>
</dbReference>
<dbReference type="InterPro" id="IPR031595">
    <property type="entry name" value="PRORP_C"/>
</dbReference>
<dbReference type="InterPro" id="IPR011990">
    <property type="entry name" value="TPR-like_helical_dom_sf"/>
</dbReference>
<organism evidence="17 18">
    <name type="scientific">Salpingoeca rosetta (strain ATCC 50818 / BSB-021)</name>
    <dbReference type="NCBI Taxonomy" id="946362"/>
    <lineage>
        <taxon>Eukaryota</taxon>
        <taxon>Choanoflagellata</taxon>
        <taxon>Craspedida</taxon>
        <taxon>Salpingoecidae</taxon>
        <taxon>Salpingoeca</taxon>
    </lineage>
</organism>
<keyword evidence="13" id="KW-0809">Transit peptide</keyword>
<dbReference type="EMBL" id="GL832959">
    <property type="protein sequence ID" value="EGD81448.1"/>
    <property type="molecule type" value="Genomic_DNA"/>
</dbReference>
<dbReference type="GeneID" id="16077244"/>
<evidence type="ECO:0000256" key="1">
    <source>
        <dbReference type="ARBA" id="ARBA00000928"/>
    </source>
</evidence>
<dbReference type="STRING" id="946362.F2U1E6"/>
<evidence type="ECO:0000256" key="8">
    <source>
        <dbReference type="ARBA" id="ARBA00022723"/>
    </source>
</evidence>
<keyword evidence="6" id="KW-0819">tRNA processing</keyword>
<evidence type="ECO:0000256" key="2">
    <source>
        <dbReference type="ARBA" id="ARBA00001946"/>
    </source>
</evidence>
<evidence type="ECO:0000256" key="9">
    <source>
        <dbReference type="ARBA" id="ARBA00022737"/>
    </source>
</evidence>
<dbReference type="GO" id="GO:0004526">
    <property type="term" value="F:ribonuclease P activity"/>
    <property type="evidence" value="ECO:0007669"/>
    <property type="project" value="UniProtKB-EC"/>
</dbReference>
<dbReference type="Pfam" id="PF17177">
    <property type="entry name" value="PPR_long"/>
    <property type="match status" value="1"/>
</dbReference>
<evidence type="ECO:0000256" key="5">
    <source>
        <dbReference type="ARBA" id="ARBA00012179"/>
    </source>
</evidence>
<keyword evidence="18" id="KW-1185">Reference proteome</keyword>
<reference evidence="17" key="1">
    <citation type="submission" date="2009-08" db="EMBL/GenBank/DDBJ databases">
        <title>Annotation of Salpingoeca rosetta.</title>
        <authorList>
            <consortium name="The Broad Institute Genome Sequencing Platform"/>
            <person name="Russ C."/>
            <person name="Cuomo C."/>
            <person name="Burger G."/>
            <person name="Gray M.W."/>
            <person name="Holland P.W.H."/>
            <person name="King N."/>
            <person name="Lang F.B.F."/>
            <person name="Roger A.J."/>
            <person name="Ruiz-Trillo I."/>
            <person name="Young S.K."/>
            <person name="Zeng Q."/>
            <person name="Gargeya S."/>
            <person name="Alvarado L."/>
            <person name="Berlin A."/>
            <person name="Chapman S.B."/>
            <person name="Chen Z."/>
            <person name="Freedman E."/>
            <person name="Gellesch M."/>
            <person name="Goldberg J."/>
            <person name="Griggs A."/>
            <person name="Gujja S."/>
            <person name="Heilman E."/>
            <person name="Heiman D."/>
            <person name="Howarth C."/>
            <person name="Mehta T."/>
            <person name="Neiman D."/>
            <person name="Pearson M."/>
            <person name="Roberts A."/>
            <person name="Saif S."/>
            <person name="Shea T."/>
            <person name="Shenoy N."/>
            <person name="Sisk P."/>
            <person name="Stolte C."/>
            <person name="Sykes S."/>
            <person name="White J."/>
            <person name="Yandava C."/>
            <person name="Haas B."/>
            <person name="Nusbaum C."/>
            <person name="Birren B."/>
        </authorList>
    </citation>
    <scope>NUCLEOTIDE SEQUENCE</scope>
    <source>
        <strain evidence="17">ATCC 50818</strain>
    </source>
</reference>
<evidence type="ECO:0000256" key="4">
    <source>
        <dbReference type="ARBA" id="ARBA00007626"/>
    </source>
</evidence>
<evidence type="ECO:0000256" key="12">
    <source>
        <dbReference type="ARBA" id="ARBA00022842"/>
    </source>
</evidence>
<dbReference type="RefSeq" id="XP_004996652.1">
    <property type="nucleotide sequence ID" value="XM_004996595.1"/>
</dbReference>
<comment type="similarity">
    <text evidence="4">Belongs to the PPR family. P subfamily.</text>
</comment>
<gene>
    <name evidence="17" type="ORF">PTSG_02169</name>
</gene>
<evidence type="ECO:0000313" key="17">
    <source>
        <dbReference type="EMBL" id="EGD81448.1"/>
    </source>
</evidence>
<keyword evidence="14" id="KW-0496">Mitochondrion</keyword>
<dbReference type="EC" id="3.1.26.5" evidence="5"/>
<dbReference type="PANTHER" id="PTHR13547">
    <property type="match status" value="1"/>
</dbReference>
<evidence type="ECO:0000313" key="18">
    <source>
        <dbReference type="Proteomes" id="UP000007799"/>
    </source>
</evidence>
<sequence>MMWARLATRGGGLCALCGGGGGGSVRWARSRSTLWNTGHVARAHSVLAPAATAVTGTAAPVTEVAPTTAPPKTTTTPTTCTAAASSKTTTTPTACTAAASSTATAAPTTTAAVAPVTTTATAPVATVGTCTTGAMMTRMMASIRHLHRSSAAWRTSTYSSASVGSAASTATVAAALTESERADIRRILSKDARVLTLSGDHGDSESTSQPKLVSKHPMLGDIHRATKDLDVDMASVLLQKSVALADQGILLPDTSFHSLLYIFATANLPLKAFQTYEMLLSVGYQPSENVLSKLVALCASNNDLDLAQDVINTMRRFNIVPHYRTFWKLIETRARVDATVAIEEVSRVMDELRMPYPGHSAYESMNDVLAVVVECAVQQLCGDERVQQLAVLFRLFETSNQPLGERLCAAILEHVGRSDEWDVAPTTIEQHTGRCMSCADALRPIALSDDDLSQLSGAVTQYLQHERVPDTEVASLKQMIENLGDVEIFIDGLNVGHFGVKAFQLDLVLAVAHQLKAAGYSYVVVLRRHAIKRTNRWQQARIDELQDEGRLLLLADKLSDDIRFICAAVQLRPHSYVLTNDMFRDHMYRVSKIPGGHLFDRWRRGHCISYDMVYKRGSRQPTINLMWPPKHDNVAQPTETAWHLPCVDNTWLCCAYADQLVG</sequence>
<dbReference type="Gene3D" id="3.40.50.11980">
    <property type="match status" value="1"/>
</dbReference>
<evidence type="ECO:0000256" key="3">
    <source>
        <dbReference type="ARBA" id="ARBA00004173"/>
    </source>
</evidence>